<gene>
    <name evidence="1" type="ORF">AAGW17_01800</name>
</gene>
<organism evidence="1">
    <name type="scientific">Rickettsia oklahomensis</name>
    <dbReference type="NCBI Taxonomy" id="3141789"/>
    <lineage>
        <taxon>Bacteria</taxon>
        <taxon>Pseudomonadati</taxon>
        <taxon>Pseudomonadota</taxon>
        <taxon>Alphaproteobacteria</taxon>
        <taxon>Rickettsiales</taxon>
        <taxon>Rickettsiaceae</taxon>
        <taxon>Rickettsieae</taxon>
        <taxon>Rickettsia</taxon>
        <taxon>belli group</taxon>
    </lineage>
</organism>
<reference evidence="1" key="1">
    <citation type="submission" date="2024-05" db="EMBL/GenBank/DDBJ databases">
        <title>Characterization of a novel Rickettsia species. (Rickettsia oklahomia sp. nov.) from Amblyomma americanum ticks.</title>
        <authorList>
            <person name="Korla P.K."/>
            <person name="Karounos M."/>
            <person name="Wilson J.M."/>
            <person name="Little S.E."/>
            <person name="Qurollo B.A."/>
        </authorList>
    </citation>
    <scope>NUCLEOTIDE SEQUENCE</scope>
    <source>
        <strain evidence="1">Oklahoma-10</strain>
    </source>
</reference>
<protein>
    <submittedName>
        <fullName evidence="1">Uncharacterized protein</fullName>
    </submittedName>
</protein>
<dbReference type="RefSeq" id="WP_347939226.1">
    <property type="nucleotide sequence ID" value="NZ_CP157197.1"/>
</dbReference>
<proteinExistence type="predicted"/>
<sequence length="72" mass="8569">MYILLELQNFLPNTTLELLIEIDENISHIIGCQWHKIDYSSENMKLQGRRAKYACSKYSIFQICRLQKLFNS</sequence>
<name>A0AAU7BYY6_9RICK</name>
<evidence type="ECO:0000313" key="1">
    <source>
        <dbReference type="EMBL" id="XBG66606.1"/>
    </source>
</evidence>
<dbReference type="KEGG" id="rof:AAGW17_01800"/>
<dbReference type="EMBL" id="CP157197">
    <property type="protein sequence ID" value="XBG66606.1"/>
    <property type="molecule type" value="Genomic_DNA"/>
</dbReference>
<accession>A0AAU7BYY6</accession>
<dbReference type="AlphaFoldDB" id="A0AAU7BYY6"/>